<dbReference type="HOGENOM" id="CLU_2681631_0_0_0"/>
<protein>
    <submittedName>
        <fullName evidence="2">Uncharacterized protein</fullName>
    </submittedName>
</protein>
<dbReference type="AlphaFoldDB" id="D4H2L3"/>
<dbReference type="KEGG" id="dap:Dacet_0272"/>
<dbReference type="EMBL" id="CP001968">
    <property type="protein sequence ID" value="ADD67074.1"/>
    <property type="molecule type" value="Genomic_DNA"/>
</dbReference>
<evidence type="ECO:0000313" key="2">
    <source>
        <dbReference type="EMBL" id="ADD67074.1"/>
    </source>
</evidence>
<evidence type="ECO:0000256" key="1">
    <source>
        <dbReference type="SAM" id="MobiDB-lite"/>
    </source>
</evidence>
<dbReference type="RefSeq" id="WP_013009619.1">
    <property type="nucleotide sequence ID" value="NC_013943.1"/>
</dbReference>
<accession>D4H2L3</accession>
<reference evidence="2 3" key="1">
    <citation type="journal article" date="2010" name="Stand. Genomic Sci.">
        <title>Complete genome sequence of Denitrovibrio acetiphilus type strain (N2460).</title>
        <authorList>
            <person name="Kiss H."/>
            <person name="Lang E."/>
            <person name="Lapidus A."/>
            <person name="Copeland A."/>
            <person name="Nolan M."/>
            <person name="Glavina Del Rio T."/>
            <person name="Chen F."/>
            <person name="Lucas S."/>
            <person name="Tice H."/>
            <person name="Cheng J.F."/>
            <person name="Han C."/>
            <person name="Goodwin L."/>
            <person name="Pitluck S."/>
            <person name="Liolios K."/>
            <person name="Pati A."/>
            <person name="Ivanova N."/>
            <person name="Mavromatis K."/>
            <person name="Chen A."/>
            <person name="Palaniappan K."/>
            <person name="Land M."/>
            <person name="Hauser L."/>
            <person name="Chang Y.J."/>
            <person name="Jeffries C.D."/>
            <person name="Detter J.C."/>
            <person name="Brettin T."/>
            <person name="Spring S."/>
            <person name="Rohde M."/>
            <person name="Goker M."/>
            <person name="Woyke T."/>
            <person name="Bristow J."/>
            <person name="Eisen J.A."/>
            <person name="Markowitz V."/>
            <person name="Hugenholtz P."/>
            <person name="Kyrpides N.C."/>
            <person name="Klenk H.P."/>
        </authorList>
    </citation>
    <scope>NUCLEOTIDE SEQUENCE [LARGE SCALE GENOMIC DNA]</scope>
    <source>
        <strain evidence="3">DSM 12809 / NBRC 114555 / N2460</strain>
    </source>
</reference>
<feature type="region of interest" description="Disordered" evidence="1">
    <location>
        <begin position="1"/>
        <end position="23"/>
    </location>
</feature>
<dbReference type="STRING" id="522772.Dacet_0272"/>
<proteinExistence type="predicted"/>
<feature type="compositionally biased region" description="Basic residues" evidence="1">
    <location>
        <begin position="1"/>
        <end position="12"/>
    </location>
</feature>
<name>D4H2L3_DENA2</name>
<evidence type="ECO:0000313" key="3">
    <source>
        <dbReference type="Proteomes" id="UP000002012"/>
    </source>
</evidence>
<dbReference type="Proteomes" id="UP000002012">
    <property type="component" value="Chromosome"/>
</dbReference>
<keyword evidence="3" id="KW-1185">Reference proteome</keyword>
<organism evidence="2 3">
    <name type="scientific">Denitrovibrio acetiphilus (strain DSM 12809 / NBRC 114555 / N2460)</name>
    <dbReference type="NCBI Taxonomy" id="522772"/>
    <lineage>
        <taxon>Bacteria</taxon>
        <taxon>Pseudomonadati</taxon>
        <taxon>Deferribacterota</taxon>
        <taxon>Deferribacteres</taxon>
        <taxon>Deferribacterales</taxon>
        <taxon>Geovibrionaceae</taxon>
        <taxon>Denitrovibrio</taxon>
    </lineage>
</organism>
<dbReference type="InParanoid" id="D4H2L3"/>
<sequence>MKLRKPHKTPKTKSKDDSVSVSSSKLVLELKSSANIDDIAKTEIQNAMEVLNKYFTADGELYNRIFEIVGSNHE</sequence>
<gene>
    <name evidence="2" type="ordered locus">Dacet_0272</name>
</gene>
<dbReference type="PaxDb" id="522772-Dacet_0272"/>